<keyword evidence="2" id="KW-0645">Protease</keyword>
<reference evidence="2 3" key="1">
    <citation type="submission" date="2016-12" db="EMBL/GenBank/DDBJ databases">
        <title>The new phylogeny of genus Mycobacterium.</title>
        <authorList>
            <person name="Tortoli E."/>
            <person name="Trovato A."/>
            <person name="Cirillo D.M."/>
        </authorList>
    </citation>
    <scope>NUCLEOTIDE SEQUENCE [LARGE SCALE GENOMIC DNA]</scope>
    <source>
        <strain evidence="2 3">DSM 45130</strain>
    </source>
</reference>
<evidence type="ECO:0000313" key="3">
    <source>
        <dbReference type="Proteomes" id="UP000192801"/>
    </source>
</evidence>
<proteinExistence type="predicted"/>
<dbReference type="Proteomes" id="UP000192801">
    <property type="component" value="Unassembled WGS sequence"/>
</dbReference>
<keyword evidence="2" id="KW-0378">Hydrolase</keyword>
<evidence type="ECO:0000259" key="1">
    <source>
        <dbReference type="Pfam" id="PF02517"/>
    </source>
</evidence>
<dbReference type="STRING" id="444597.BST26_19955"/>
<protein>
    <submittedName>
        <fullName evidence="2">CAAX protease family protein</fullName>
    </submittedName>
</protein>
<comment type="caution">
    <text evidence="2">The sequence shown here is derived from an EMBL/GenBank/DDBJ whole genome shotgun (WGS) entry which is preliminary data.</text>
</comment>
<keyword evidence="3" id="KW-1185">Reference proteome</keyword>
<dbReference type="OrthoDB" id="4453618at2"/>
<organism evidence="2 3">
    <name type="scientific">Mycolicibacterium insubricum</name>
    <dbReference type="NCBI Taxonomy" id="444597"/>
    <lineage>
        <taxon>Bacteria</taxon>
        <taxon>Bacillati</taxon>
        <taxon>Actinomycetota</taxon>
        <taxon>Actinomycetes</taxon>
        <taxon>Mycobacteriales</taxon>
        <taxon>Mycobacteriaceae</taxon>
        <taxon>Mycolicibacterium</taxon>
    </lineage>
</organism>
<gene>
    <name evidence="2" type="ORF">BST26_19955</name>
</gene>
<dbReference type="Pfam" id="PF02517">
    <property type="entry name" value="Rce1-like"/>
    <property type="match status" value="1"/>
</dbReference>
<evidence type="ECO:0000313" key="2">
    <source>
        <dbReference type="EMBL" id="ORA64311.1"/>
    </source>
</evidence>
<accession>A0A1X0CVT3</accession>
<dbReference type="InterPro" id="IPR003675">
    <property type="entry name" value="Rce1/LyrA-like_dom"/>
</dbReference>
<dbReference type="GO" id="GO:0080120">
    <property type="term" value="P:CAAX-box protein maturation"/>
    <property type="evidence" value="ECO:0007669"/>
    <property type="project" value="UniProtKB-ARBA"/>
</dbReference>
<feature type="domain" description="CAAX prenyl protease 2/Lysostaphin resistance protein A-like" evidence="1">
    <location>
        <begin position="137"/>
        <end position="229"/>
    </location>
</feature>
<name>A0A1X0CVT3_9MYCO</name>
<sequence>MQPRTIRIELAIVLATTFGLAAATATLQLIDFALRGLGEQRVALNPRRSYYDVIDAGLHLASIAQLLAWGALAVYLLWRSGITPRRIGLGRFRAAPDLLGGLGLAALIGIPGLGLYVVARRLGLAAQVVPAQTDVRWWVIVLLIAAAIANAWAEEVVVVGYLLTRLEQLKVRPRVALLASAALRGGYHLYQGFGAGLGNLVMGLVFGYTWRRSGRLWPLIVAHAVIDVVAFVGYALLANRAGWLR</sequence>
<dbReference type="EMBL" id="MVHS01000075">
    <property type="protein sequence ID" value="ORA64311.1"/>
    <property type="molecule type" value="Genomic_DNA"/>
</dbReference>
<dbReference type="AlphaFoldDB" id="A0A1X0CVT3"/>
<dbReference type="GO" id="GO:0004175">
    <property type="term" value="F:endopeptidase activity"/>
    <property type="evidence" value="ECO:0007669"/>
    <property type="project" value="UniProtKB-ARBA"/>
</dbReference>
<dbReference type="RefSeq" id="WP_083033510.1">
    <property type="nucleotide sequence ID" value="NZ_AP022618.1"/>
</dbReference>
<dbReference type="GO" id="GO:0006508">
    <property type="term" value="P:proteolysis"/>
    <property type="evidence" value="ECO:0007669"/>
    <property type="project" value="UniProtKB-KW"/>
</dbReference>